<evidence type="ECO:0000313" key="1">
    <source>
        <dbReference type="EMBL" id="DAF63910.1"/>
    </source>
</evidence>
<protein>
    <submittedName>
        <fullName evidence="1">Uncharacterized protein</fullName>
    </submittedName>
</protein>
<reference evidence="1" key="1">
    <citation type="journal article" date="2021" name="Proc. Natl. Acad. Sci. U.S.A.">
        <title>A Catalog of Tens of Thousands of Viruses from Human Metagenomes Reveals Hidden Associations with Chronic Diseases.</title>
        <authorList>
            <person name="Tisza M.J."/>
            <person name="Buck C.B."/>
        </authorList>
    </citation>
    <scope>NUCLEOTIDE SEQUENCE</scope>
    <source>
        <strain evidence="1">Ctgn638</strain>
    </source>
</reference>
<dbReference type="EMBL" id="BK032845">
    <property type="protein sequence ID" value="DAF63910.1"/>
    <property type="molecule type" value="Genomic_DNA"/>
</dbReference>
<accession>A0A8S5TKS9</accession>
<sequence length="94" mass="11056">MASKEIILNNVNVNECEFYGYEGICKLYSGSICSKDCSNYPNCKYKQLKRKEQELEELKQWKKDVENLFKTQTDNADKIINRYKQGDNDDLCIL</sequence>
<organism evidence="1">
    <name type="scientific">Siphoviridae sp. ctgn638</name>
    <dbReference type="NCBI Taxonomy" id="2827913"/>
    <lineage>
        <taxon>Viruses</taxon>
        <taxon>Duplodnaviria</taxon>
        <taxon>Heunggongvirae</taxon>
        <taxon>Uroviricota</taxon>
        <taxon>Caudoviricetes</taxon>
    </lineage>
</organism>
<proteinExistence type="predicted"/>
<name>A0A8S5TKS9_9CAUD</name>